<name>A0AAD8Q948_9PEZI</name>
<sequence length="188" mass="21908">MAGWMMSELIYGDKRVCDISYSSSNPPGAHVFTRFLVEQASIIPFSLLRHYETTRLPIICITSHVFYSLRPPFLCFANDQRNDEEHEAFTHYAITTYHHLDLTKRIISCRILPPRLLYCIMPTCNERKIHKKGREESSLDAPEVGGGVYQAKICGRWDELEFGGRRRKKARSWAILCQRRRCLHCSQE</sequence>
<dbReference type="GeneID" id="85437093"/>
<protein>
    <submittedName>
        <fullName evidence="1">Uncharacterized protein</fullName>
    </submittedName>
</protein>
<comment type="caution">
    <text evidence="1">The sequence shown here is derived from an EMBL/GenBank/DDBJ whole genome shotgun (WGS) entry which is preliminary data.</text>
</comment>
<accession>A0AAD8Q948</accession>
<evidence type="ECO:0000313" key="1">
    <source>
        <dbReference type="EMBL" id="KAK1597282.1"/>
    </source>
</evidence>
<keyword evidence="2" id="KW-1185">Reference proteome</keyword>
<dbReference type="AlphaFoldDB" id="A0AAD8Q948"/>
<dbReference type="Proteomes" id="UP001230504">
    <property type="component" value="Unassembled WGS sequence"/>
</dbReference>
<dbReference type="EMBL" id="JAHLJV010000008">
    <property type="protein sequence ID" value="KAK1597282.1"/>
    <property type="molecule type" value="Genomic_DNA"/>
</dbReference>
<reference evidence="1" key="1">
    <citation type="submission" date="2021-06" db="EMBL/GenBank/DDBJ databases">
        <title>Comparative genomics, transcriptomics and evolutionary studies reveal genomic signatures of adaptation to plant cell wall in hemibiotrophic fungi.</title>
        <authorList>
            <consortium name="DOE Joint Genome Institute"/>
            <person name="Baroncelli R."/>
            <person name="Diaz J.F."/>
            <person name="Benocci T."/>
            <person name="Peng M."/>
            <person name="Battaglia E."/>
            <person name="Haridas S."/>
            <person name="Andreopoulos W."/>
            <person name="Labutti K."/>
            <person name="Pangilinan J."/>
            <person name="Floch G.L."/>
            <person name="Makela M.R."/>
            <person name="Henrissat B."/>
            <person name="Grigoriev I.V."/>
            <person name="Crouch J.A."/>
            <person name="De Vries R.P."/>
            <person name="Sukno S.A."/>
            <person name="Thon M.R."/>
        </authorList>
    </citation>
    <scope>NUCLEOTIDE SEQUENCE</scope>
    <source>
        <strain evidence="1">CBS 125086</strain>
    </source>
</reference>
<organism evidence="1 2">
    <name type="scientific">Colletotrichum navitas</name>
    <dbReference type="NCBI Taxonomy" id="681940"/>
    <lineage>
        <taxon>Eukaryota</taxon>
        <taxon>Fungi</taxon>
        <taxon>Dikarya</taxon>
        <taxon>Ascomycota</taxon>
        <taxon>Pezizomycotina</taxon>
        <taxon>Sordariomycetes</taxon>
        <taxon>Hypocreomycetidae</taxon>
        <taxon>Glomerellales</taxon>
        <taxon>Glomerellaceae</taxon>
        <taxon>Colletotrichum</taxon>
        <taxon>Colletotrichum graminicola species complex</taxon>
    </lineage>
</organism>
<proteinExistence type="predicted"/>
<evidence type="ECO:0000313" key="2">
    <source>
        <dbReference type="Proteomes" id="UP001230504"/>
    </source>
</evidence>
<gene>
    <name evidence="1" type="ORF">LY79DRAFT_380026</name>
</gene>
<dbReference type="RefSeq" id="XP_060418072.1">
    <property type="nucleotide sequence ID" value="XM_060552853.1"/>
</dbReference>